<evidence type="ECO:0000256" key="1">
    <source>
        <dbReference type="PROSITE-ProRule" id="PRU00339"/>
    </source>
</evidence>
<evidence type="ECO:0000313" key="4">
    <source>
        <dbReference type="Proteomes" id="UP000199158"/>
    </source>
</evidence>
<evidence type="ECO:0000259" key="2">
    <source>
        <dbReference type="Pfam" id="PF17128"/>
    </source>
</evidence>
<gene>
    <name evidence="3" type="ORF">SAMN05216180_0641</name>
</gene>
<dbReference type="Pfam" id="PF17128">
    <property type="entry name" value="DUF5107"/>
    <property type="match status" value="1"/>
</dbReference>
<dbReference type="EMBL" id="FOCG01000001">
    <property type="protein sequence ID" value="SEM57150.1"/>
    <property type="molecule type" value="Genomic_DNA"/>
</dbReference>
<dbReference type="InterPro" id="IPR019734">
    <property type="entry name" value="TPR_rpt"/>
</dbReference>
<keyword evidence="1" id="KW-0802">TPR repeat</keyword>
<keyword evidence="4" id="KW-1185">Reference proteome</keyword>
<dbReference type="SUPFAM" id="SSF48452">
    <property type="entry name" value="TPR-like"/>
    <property type="match status" value="1"/>
</dbReference>
<dbReference type="Proteomes" id="UP000199158">
    <property type="component" value="Unassembled WGS sequence"/>
</dbReference>
<dbReference type="STRING" id="474960.SAMN05216180_0641"/>
<protein>
    <recommendedName>
        <fullName evidence="2">DUF5107 domain-containing protein</fullName>
    </recommendedName>
</protein>
<evidence type="ECO:0000313" key="3">
    <source>
        <dbReference type="EMBL" id="SEM57150.1"/>
    </source>
</evidence>
<organism evidence="3 4">
    <name type="scientific">Hydrogenoanaerobacterium saccharovorans</name>
    <dbReference type="NCBI Taxonomy" id="474960"/>
    <lineage>
        <taxon>Bacteria</taxon>
        <taxon>Bacillati</taxon>
        <taxon>Bacillota</taxon>
        <taxon>Clostridia</taxon>
        <taxon>Eubacteriales</taxon>
        <taxon>Oscillospiraceae</taxon>
        <taxon>Hydrogenoanaerobacterium</taxon>
    </lineage>
</organism>
<name>A0A1H7ZFI8_9FIRM</name>
<dbReference type="PROSITE" id="PS50005">
    <property type="entry name" value="TPR"/>
    <property type="match status" value="1"/>
</dbReference>
<dbReference type="Gene3D" id="1.25.40.10">
    <property type="entry name" value="Tetratricopeptide repeat domain"/>
    <property type="match status" value="1"/>
</dbReference>
<sequence>MKIYQTVMRIPAAKLKEENPLPYFRHRNHNKQLLNAGLLESELTGFGYETGFRVLPYKMQDHYKRDLNETDLNVIILENNCLKATFLPDFGGRLWSLYDKVEERELMFRNPVFRIANLSIRNAWFSGGIEWNLGQYGHTCLTCEPVYFARCTDDEGNEFLRMYEFERQKCLFLQIDFHLPENTNYLSAHVSIQNSKQEPVPLYWWTNIAVEENRDVRIFSGSKEVIYIKPETQLSQDSVHGFGHGEMPFLETLNGLDASYPKNLPYSNEYFFQNPAQLNYTWEAAAYNDGTAFWERSTERLRYRKMFCWGNHRGGNHWKQFLSDEVGGDYLEIQSGLSPTQVHGEDIAAGERCSFTQVFGGLQVDTKLANDEWNKSCDYIYSCVEQSLSADKLLDLDKKYDKLISIVPDELLHYGRGWGALEAKRAPAIIPKGMLFPECTLGDEQQPWLSLLEQGKIEPLEADELPVSWITDVCWLDLLKASLQNPKNQNATMYLYLGVMLYENDMSEQGIEAFLRSIELRPTALAYRCLAQAMLQQNQLEKACDYIAKAIELGGATQHRAFAEEYLSIFNTAGKYEQAWKFYNDLPGALKTEERMRIYAAETAFALQQWSFLEAQFADTFAIVREGESMLIDLWYQRQAVILAEQRGIADYKSLIDEVKQTLEPPYNLDFQATPPKKI</sequence>
<proteinExistence type="predicted"/>
<accession>A0A1H7ZFI8</accession>
<dbReference type="InterPro" id="IPR033396">
    <property type="entry name" value="DUF5107"/>
</dbReference>
<dbReference type="RefSeq" id="WP_162840780.1">
    <property type="nucleotide sequence ID" value="NZ_FOCG01000001.1"/>
</dbReference>
<reference evidence="3 4" key="1">
    <citation type="submission" date="2016-10" db="EMBL/GenBank/DDBJ databases">
        <authorList>
            <person name="de Groot N.N."/>
        </authorList>
    </citation>
    <scope>NUCLEOTIDE SEQUENCE [LARGE SCALE GENOMIC DNA]</scope>
    <source>
        <strain evidence="3 4">CGMCC 1.5070</strain>
    </source>
</reference>
<feature type="domain" description="DUF5107" evidence="2">
    <location>
        <begin position="54"/>
        <end position="342"/>
    </location>
</feature>
<feature type="repeat" description="TPR" evidence="1">
    <location>
        <begin position="491"/>
        <end position="524"/>
    </location>
</feature>
<dbReference type="AlphaFoldDB" id="A0A1H7ZFI8"/>
<dbReference type="InterPro" id="IPR011990">
    <property type="entry name" value="TPR-like_helical_dom_sf"/>
</dbReference>